<dbReference type="AlphaFoldDB" id="A0A2Z7AIG9"/>
<proteinExistence type="predicted"/>
<dbReference type="Proteomes" id="UP000250235">
    <property type="component" value="Unassembled WGS sequence"/>
</dbReference>
<dbReference type="OrthoDB" id="1907935at2759"/>
<accession>A0A2Z7AIG9</accession>
<keyword evidence="3" id="KW-1185">Reference proteome</keyword>
<reference evidence="2 3" key="1">
    <citation type="journal article" date="2015" name="Proc. Natl. Acad. Sci. U.S.A.">
        <title>The resurrection genome of Boea hygrometrica: A blueprint for survival of dehydration.</title>
        <authorList>
            <person name="Xiao L."/>
            <person name="Yang G."/>
            <person name="Zhang L."/>
            <person name="Yang X."/>
            <person name="Zhao S."/>
            <person name="Ji Z."/>
            <person name="Zhou Q."/>
            <person name="Hu M."/>
            <person name="Wang Y."/>
            <person name="Chen M."/>
            <person name="Xu Y."/>
            <person name="Jin H."/>
            <person name="Xiao X."/>
            <person name="Hu G."/>
            <person name="Bao F."/>
            <person name="Hu Y."/>
            <person name="Wan P."/>
            <person name="Li L."/>
            <person name="Deng X."/>
            <person name="Kuang T."/>
            <person name="Xiang C."/>
            <person name="Zhu J.K."/>
            <person name="Oliver M.J."/>
            <person name="He Y."/>
        </authorList>
    </citation>
    <scope>NUCLEOTIDE SEQUENCE [LARGE SCALE GENOMIC DNA]</scope>
    <source>
        <strain evidence="3">cv. XS01</strain>
    </source>
</reference>
<evidence type="ECO:0000313" key="3">
    <source>
        <dbReference type="Proteomes" id="UP000250235"/>
    </source>
</evidence>
<evidence type="ECO:0000313" key="2">
    <source>
        <dbReference type="EMBL" id="KZV21615.1"/>
    </source>
</evidence>
<name>A0A2Z7AIG9_9LAMI</name>
<organism evidence="2 3">
    <name type="scientific">Dorcoceras hygrometricum</name>
    <dbReference type="NCBI Taxonomy" id="472368"/>
    <lineage>
        <taxon>Eukaryota</taxon>
        <taxon>Viridiplantae</taxon>
        <taxon>Streptophyta</taxon>
        <taxon>Embryophyta</taxon>
        <taxon>Tracheophyta</taxon>
        <taxon>Spermatophyta</taxon>
        <taxon>Magnoliopsida</taxon>
        <taxon>eudicotyledons</taxon>
        <taxon>Gunneridae</taxon>
        <taxon>Pentapetalae</taxon>
        <taxon>asterids</taxon>
        <taxon>lamiids</taxon>
        <taxon>Lamiales</taxon>
        <taxon>Gesneriaceae</taxon>
        <taxon>Didymocarpoideae</taxon>
        <taxon>Trichosporeae</taxon>
        <taxon>Loxocarpinae</taxon>
        <taxon>Dorcoceras</taxon>
    </lineage>
</organism>
<keyword evidence="1" id="KW-0812">Transmembrane</keyword>
<feature type="transmembrane region" description="Helical" evidence="1">
    <location>
        <begin position="21"/>
        <end position="39"/>
    </location>
</feature>
<evidence type="ECO:0000256" key="1">
    <source>
        <dbReference type="SAM" id="Phobius"/>
    </source>
</evidence>
<keyword evidence="1" id="KW-0472">Membrane</keyword>
<protein>
    <submittedName>
        <fullName evidence="2">Uncharacterized protein</fullName>
    </submittedName>
</protein>
<dbReference type="PANTHER" id="PTHR34364:SF1">
    <property type="entry name" value="WAS_WASL-INTERACTING FAMILY PROTEIN"/>
    <property type="match status" value="1"/>
</dbReference>
<dbReference type="EMBL" id="KV014880">
    <property type="protein sequence ID" value="KZV21615.1"/>
    <property type="molecule type" value="Genomic_DNA"/>
</dbReference>
<sequence>MEERKMEDQMPSKAAVNRYKVLWRVFLIANFGLGAYMFAQAGKKKRVKEKTETPVDVTSTLTTVTTHTDEEPIVAQPKTTPVIVRQPIPEDQQRELFKWMLGEKRRVKPNNREEKLRIDKEKAILKEFLRSKSIPSI</sequence>
<dbReference type="PANTHER" id="PTHR34364">
    <property type="entry name" value="WAS/WASL-INTERACTING FAMILY PROTEIN"/>
    <property type="match status" value="1"/>
</dbReference>
<gene>
    <name evidence="2" type="ORF">F511_17640</name>
</gene>
<keyword evidence="1" id="KW-1133">Transmembrane helix</keyword>